<proteinExistence type="predicted"/>
<protein>
    <submittedName>
        <fullName evidence="1">Uncharacterized protein</fullName>
    </submittedName>
</protein>
<sequence>MDIKYQLPLAIKKEEFDENRVVIVQPKNKKDTSVICYKYNNDIIKKLVVMTDWIDYNIDCGSKHIRFRADYFKDILQKLANNENLKKIHSDNIIVSDNVSSNDLSEFTIHLPKSKGGGKDKIIGIKIEEEQVRQLIYNYITQGKFIVYFNVYKSRVYPIVICAELKHKSRNVYSDISKNTAQIEIEENIVM</sequence>
<reference evidence="1" key="1">
    <citation type="journal article" date="2020" name="Nature">
        <title>Giant virus diversity and host interactions through global metagenomics.</title>
        <authorList>
            <person name="Schulz F."/>
            <person name="Roux S."/>
            <person name="Paez-Espino D."/>
            <person name="Jungbluth S."/>
            <person name="Walsh D.A."/>
            <person name="Denef V.J."/>
            <person name="McMahon K.D."/>
            <person name="Konstantinidis K.T."/>
            <person name="Eloe-Fadrosh E.A."/>
            <person name="Kyrpides N.C."/>
            <person name="Woyke T."/>
        </authorList>
    </citation>
    <scope>NUCLEOTIDE SEQUENCE</scope>
    <source>
        <strain evidence="1">GVMAG-M-3300023179-27</strain>
    </source>
</reference>
<accession>A0A6C0EBA1</accession>
<organism evidence="1">
    <name type="scientific">viral metagenome</name>
    <dbReference type="NCBI Taxonomy" id="1070528"/>
    <lineage>
        <taxon>unclassified sequences</taxon>
        <taxon>metagenomes</taxon>
        <taxon>organismal metagenomes</taxon>
    </lineage>
</organism>
<evidence type="ECO:0000313" key="1">
    <source>
        <dbReference type="EMBL" id="QHT26416.1"/>
    </source>
</evidence>
<name>A0A6C0EBA1_9ZZZZ</name>
<dbReference type="AlphaFoldDB" id="A0A6C0EBA1"/>
<dbReference type="EMBL" id="MN739788">
    <property type="protein sequence ID" value="QHT26416.1"/>
    <property type="molecule type" value="Genomic_DNA"/>
</dbReference>